<evidence type="ECO:0000256" key="2">
    <source>
        <dbReference type="ARBA" id="ARBA00011738"/>
    </source>
</evidence>
<comment type="catalytic activity">
    <reaction evidence="11">
        <text>L-aspartate 4-semialdehyde + phosphate + NADP(+) = 4-phospho-L-aspartate + NADPH + H(+)</text>
        <dbReference type="Rhea" id="RHEA:24284"/>
        <dbReference type="ChEBI" id="CHEBI:15378"/>
        <dbReference type="ChEBI" id="CHEBI:43474"/>
        <dbReference type="ChEBI" id="CHEBI:57535"/>
        <dbReference type="ChEBI" id="CHEBI:57783"/>
        <dbReference type="ChEBI" id="CHEBI:58349"/>
        <dbReference type="ChEBI" id="CHEBI:537519"/>
        <dbReference type="EC" id="1.2.1.11"/>
    </reaction>
</comment>
<sequence>GATGNVGREILQILEQREFPIDNIYLLASSRSKGKKIEFKEQEIVVEDLADFDFSKVQIGLFSPGGTVSAEYAPKAAKKGCIVIDNTSHFRMNDEVPLIVPEVNADILQDYFDDENRSNIIANPNCSTIQMVVALKPIHDAAIINRIVVSTYQSVSGAGKENMDELWEQTKNIYANQNIEKKKFTKQIAFNVIPHIGSFLENGDTKEEEKMINETKKILDPNIRVSVTCVRVPVFI</sequence>
<evidence type="ECO:0000313" key="13">
    <source>
        <dbReference type="EMBL" id="SVE40708.1"/>
    </source>
</evidence>
<dbReference type="PANTHER" id="PTHR46278:SF2">
    <property type="entry name" value="ASPARTATE-SEMIALDEHYDE DEHYDROGENASE"/>
    <property type="match status" value="1"/>
</dbReference>
<keyword evidence="9" id="KW-0457">Lysine biosynthesis</keyword>
<gene>
    <name evidence="13" type="ORF">METZ01_LOCUS493562</name>
</gene>
<keyword evidence="6" id="KW-0521">NADP</keyword>
<evidence type="ECO:0000256" key="3">
    <source>
        <dbReference type="ARBA" id="ARBA00013120"/>
    </source>
</evidence>
<feature type="non-terminal residue" evidence="13">
    <location>
        <position position="236"/>
    </location>
</feature>
<dbReference type="SUPFAM" id="SSF51735">
    <property type="entry name" value="NAD(P)-binding Rossmann-fold domains"/>
    <property type="match status" value="1"/>
</dbReference>
<dbReference type="Gene3D" id="3.30.360.10">
    <property type="entry name" value="Dihydrodipicolinate Reductase, domain 2"/>
    <property type="match status" value="1"/>
</dbReference>
<dbReference type="GO" id="GO:0004073">
    <property type="term" value="F:aspartate-semialdehyde dehydrogenase activity"/>
    <property type="evidence" value="ECO:0007669"/>
    <property type="project" value="UniProtKB-EC"/>
</dbReference>
<comment type="similarity">
    <text evidence="1">Belongs to the aspartate-semialdehyde dehydrogenase family.</text>
</comment>
<feature type="domain" description="Semialdehyde dehydrogenase NAD-binding" evidence="12">
    <location>
        <begin position="1"/>
        <end position="111"/>
    </location>
</feature>
<dbReference type="SUPFAM" id="SSF55347">
    <property type="entry name" value="Glyceraldehyde-3-phosphate dehydrogenase-like, C-terminal domain"/>
    <property type="match status" value="1"/>
</dbReference>
<dbReference type="Pfam" id="PF01118">
    <property type="entry name" value="Semialdhyde_dh"/>
    <property type="match status" value="1"/>
</dbReference>
<dbReference type="GO" id="GO:0051287">
    <property type="term" value="F:NAD binding"/>
    <property type="evidence" value="ECO:0007669"/>
    <property type="project" value="InterPro"/>
</dbReference>
<dbReference type="InterPro" id="IPR036291">
    <property type="entry name" value="NAD(P)-bd_dom_sf"/>
</dbReference>
<dbReference type="EC" id="1.2.1.11" evidence="3"/>
<evidence type="ECO:0000256" key="11">
    <source>
        <dbReference type="ARBA" id="ARBA00047891"/>
    </source>
</evidence>
<dbReference type="CDD" id="cd02316">
    <property type="entry name" value="VcASADH2_like_N"/>
    <property type="match status" value="1"/>
</dbReference>
<dbReference type="GO" id="GO:0050661">
    <property type="term" value="F:NADP binding"/>
    <property type="evidence" value="ECO:0007669"/>
    <property type="project" value="InterPro"/>
</dbReference>
<proteinExistence type="inferred from homology"/>
<keyword evidence="5" id="KW-0791">Threonine biosynthesis</keyword>
<keyword evidence="7" id="KW-0220">Diaminopimelate biosynthesis</keyword>
<feature type="non-terminal residue" evidence="13">
    <location>
        <position position="1"/>
    </location>
</feature>
<evidence type="ECO:0000256" key="8">
    <source>
        <dbReference type="ARBA" id="ARBA00023002"/>
    </source>
</evidence>
<protein>
    <recommendedName>
        <fullName evidence="3">aspartate-semialdehyde dehydrogenase</fullName>
        <ecNumber evidence="3">1.2.1.11</ecNumber>
    </recommendedName>
</protein>
<dbReference type="NCBIfam" id="NF011456">
    <property type="entry name" value="PRK14874.1"/>
    <property type="match status" value="1"/>
</dbReference>
<evidence type="ECO:0000256" key="9">
    <source>
        <dbReference type="ARBA" id="ARBA00023154"/>
    </source>
</evidence>
<dbReference type="NCBIfam" id="TIGR01296">
    <property type="entry name" value="asd_B"/>
    <property type="match status" value="1"/>
</dbReference>
<keyword evidence="10" id="KW-0486">Methionine biosynthesis</keyword>
<dbReference type="PANTHER" id="PTHR46278">
    <property type="entry name" value="DEHYDROGENASE, PUTATIVE-RELATED"/>
    <property type="match status" value="1"/>
</dbReference>
<evidence type="ECO:0000256" key="5">
    <source>
        <dbReference type="ARBA" id="ARBA00022697"/>
    </source>
</evidence>
<comment type="subunit">
    <text evidence="2">Homodimer.</text>
</comment>
<evidence type="ECO:0000256" key="10">
    <source>
        <dbReference type="ARBA" id="ARBA00023167"/>
    </source>
</evidence>
<dbReference type="Pfam" id="PF02774">
    <property type="entry name" value="Semialdhyde_dhC"/>
    <property type="match status" value="1"/>
</dbReference>
<dbReference type="GO" id="GO:0019877">
    <property type="term" value="P:diaminopimelate biosynthetic process"/>
    <property type="evidence" value="ECO:0007669"/>
    <property type="project" value="UniProtKB-KW"/>
</dbReference>
<name>A0A383DA08_9ZZZZ</name>
<keyword evidence="4" id="KW-0028">Amino-acid biosynthesis</keyword>
<dbReference type="InterPro" id="IPR005986">
    <property type="entry name" value="Asp_semialdehyde_DH_beta"/>
</dbReference>
<evidence type="ECO:0000259" key="12">
    <source>
        <dbReference type="SMART" id="SM00859"/>
    </source>
</evidence>
<evidence type="ECO:0000256" key="6">
    <source>
        <dbReference type="ARBA" id="ARBA00022857"/>
    </source>
</evidence>
<organism evidence="13">
    <name type="scientific">marine metagenome</name>
    <dbReference type="NCBI Taxonomy" id="408172"/>
    <lineage>
        <taxon>unclassified sequences</taxon>
        <taxon>metagenomes</taxon>
        <taxon>ecological metagenomes</taxon>
    </lineage>
</organism>
<dbReference type="GO" id="GO:0009088">
    <property type="term" value="P:threonine biosynthetic process"/>
    <property type="evidence" value="ECO:0007669"/>
    <property type="project" value="UniProtKB-KW"/>
</dbReference>
<dbReference type="GO" id="GO:0009089">
    <property type="term" value="P:lysine biosynthetic process via diaminopimelate"/>
    <property type="evidence" value="ECO:0007669"/>
    <property type="project" value="InterPro"/>
</dbReference>
<dbReference type="EMBL" id="UINC01215152">
    <property type="protein sequence ID" value="SVE40708.1"/>
    <property type="molecule type" value="Genomic_DNA"/>
</dbReference>
<dbReference type="GO" id="GO:0046983">
    <property type="term" value="F:protein dimerization activity"/>
    <property type="evidence" value="ECO:0007669"/>
    <property type="project" value="InterPro"/>
</dbReference>
<dbReference type="GO" id="GO:0009086">
    <property type="term" value="P:methionine biosynthetic process"/>
    <property type="evidence" value="ECO:0007669"/>
    <property type="project" value="UniProtKB-KW"/>
</dbReference>
<reference evidence="13" key="1">
    <citation type="submission" date="2018-05" db="EMBL/GenBank/DDBJ databases">
        <authorList>
            <person name="Lanie J.A."/>
            <person name="Ng W.-L."/>
            <person name="Kazmierczak K.M."/>
            <person name="Andrzejewski T.M."/>
            <person name="Davidsen T.M."/>
            <person name="Wayne K.J."/>
            <person name="Tettelin H."/>
            <person name="Glass J.I."/>
            <person name="Rusch D."/>
            <person name="Podicherti R."/>
            <person name="Tsui H.-C.T."/>
            <person name="Winkler M.E."/>
        </authorList>
    </citation>
    <scope>NUCLEOTIDE SEQUENCE</scope>
</reference>
<dbReference type="InterPro" id="IPR000534">
    <property type="entry name" value="Semialdehyde_DH_NAD-bd"/>
</dbReference>
<dbReference type="SMART" id="SM00859">
    <property type="entry name" value="Semialdhyde_dh"/>
    <property type="match status" value="1"/>
</dbReference>
<dbReference type="AlphaFoldDB" id="A0A383DA08"/>
<dbReference type="InterPro" id="IPR012280">
    <property type="entry name" value="Semialdhyde_DH_dimer_dom"/>
</dbReference>
<accession>A0A383DA08</accession>
<dbReference type="GO" id="GO:0009097">
    <property type="term" value="P:isoleucine biosynthetic process"/>
    <property type="evidence" value="ECO:0007669"/>
    <property type="project" value="InterPro"/>
</dbReference>
<evidence type="ECO:0000256" key="4">
    <source>
        <dbReference type="ARBA" id="ARBA00022605"/>
    </source>
</evidence>
<keyword evidence="8" id="KW-0560">Oxidoreductase</keyword>
<evidence type="ECO:0000256" key="1">
    <source>
        <dbReference type="ARBA" id="ARBA00010584"/>
    </source>
</evidence>
<dbReference type="Gene3D" id="3.40.50.720">
    <property type="entry name" value="NAD(P)-binding Rossmann-like Domain"/>
    <property type="match status" value="1"/>
</dbReference>
<evidence type="ECO:0000256" key="7">
    <source>
        <dbReference type="ARBA" id="ARBA00022915"/>
    </source>
</evidence>